<name>A0ACC0YM17_9ROSI</name>
<comment type="caution">
    <text evidence="1">The sequence shown here is derived from an EMBL/GenBank/DDBJ whole genome shotgun (WGS) entry which is preliminary data.</text>
</comment>
<sequence>MDFACLYIIFESFSNELFSFCALLTSAVEQKKAEKEREFGAIDYDAPIESDKKTIGLGIKVNMLYFVIGVGVVVLVFGLVFALGDFLPTGRCGIVK</sequence>
<proteinExistence type="predicted"/>
<evidence type="ECO:0000313" key="2">
    <source>
        <dbReference type="Proteomes" id="UP001163603"/>
    </source>
</evidence>
<organism evidence="1 2">
    <name type="scientific">Pistacia integerrima</name>
    <dbReference type="NCBI Taxonomy" id="434235"/>
    <lineage>
        <taxon>Eukaryota</taxon>
        <taxon>Viridiplantae</taxon>
        <taxon>Streptophyta</taxon>
        <taxon>Embryophyta</taxon>
        <taxon>Tracheophyta</taxon>
        <taxon>Spermatophyta</taxon>
        <taxon>Magnoliopsida</taxon>
        <taxon>eudicotyledons</taxon>
        <taxon>Gunneridae</taxon>
        <taxon>Pentapetalae</taxon>
        <taxon>rosids</taxon>
        <taxon>malvids</taxon>
        <taxon>Sapindales</taxon>
        <taxon>Anacardiaceae</taxon>
        <taxon>Pistacia</taxon>
    </lineage>
</organism>
<reference evidence="2" key="1">
    <citation type="journal article" date="2023" name="G3 (Bethesda)">
        <title>Genome assembly and association tests identify interacting loci associated with vigor, precocity, and sex in interspecific pistachio rootstocks.</title>
        <authorList>
            <person name="Palmer W."/>
            <person name="Jacygrad E."/>
            <person name="Sagayaradj S."/>
            <person name="Cavanaugh K."/>
            <person name="Han R."/>
            <person name="Bertier L."/>
            <person name="Beede B."/>
            <person name="Kafkas S."/>
            <person name="Golino D."/>
            <person name="Preece J."/>
            <person name="Michelmore R."/>
        </authorList>
    </citation>
    <scope>NUCLEOTIDE SEQUENCE [LARGE SCALE GENOMIC DNA]</scope>
</reference>
<gene>
    <name evidence="1" type="ORF">Pint_22916</name>
</gene>
<protein>
    <submittedName>
        <fullName evidence="1">Uncharacterized protein</fullName>
    </submittedName>
</protein>
<dbReference type="EMBL" id="CM047741">
    <property type="protein sequence ID" value="KAJ0039313.1"/>
    <property type="molecule type" value="Genomic_DNA"/>
</dbReference>
<keyword evidence="2" id="KW-1185">Reference proteome</keyword>
<evidence type="ECO:0000313" key="1">
    <source>
        <dbReference type="EMBL" id="KAJ0039313.1"/>
    </source>
</evidence>
<dbReference type="Proteomes" id="UP001163603">
    <property type="component" value="Chromosome 6"/>
</dbReference>
<accession>A0ACC0YM17</accession>